<dbReference type="GO" id="GO:0016874">
    <property type="term" value="F:ligase activity"/>
    <property type="evidence" value="ECO:0007669"/>
    <property type="project" value="UniProtKB-KW"/>
</dbReference>
<sequence length="422" mass="46236">MNAQLAELISFARQNSPYYRDLYAELPAESADLTALPLVDHTAYWKAHGAPVSQVLTGPHTEGIVFKTGGTTGAPRVSRYTRDEWRAMSRRFGDGLPAAGLRTGDRVANLFYAGELYSSFVFTLNCLQDAPVPTVQLPIGGGSPLDFTVHALRDFDATVIAAPPTSLCRLALEVVNTVGTLPGVRLALFSGEALYGDQLSLLDQAFPGIEVRSIGYASVDAGVLAGPVAGEADPRVHEVFTPDKVVELLDPETGEPIEEPGRPGRVVATDLVRRLMPVIRYPVGDMAEWVDFPRRRLRLLGRSEEGARVGVVTVYLEDLRQLVETEDKRGLVAGTQVVLRHRETRDELVLRLAARRGDGADRQALEDALTQRLACVRPMFDEHVRQGKIHPLAFEWVDVDGLTLNPRTGKLVRLIDERMSGS</sequence>
<dbReference type="InterPro" id="IPR042099">
    <property type="entry name" value="ANL_N_sf"/>
</dbReference>
<dbReference type="Gene3D" id="3.40.50.12780">
    <property type="entry name" value="N-terminal domain of ligase-like"/>
    <property type="match status" value="1"/>
</dbReference>
<keyword evidence="1" id="KW-0436">Ligase</keyword>
<evidence type="ECO:0000313" key="1">
    <source>
        <dbReference type="EMBL" id="MCQ4040912.1"/>
    </source>
</evidence>
<dbReference type="PANTHER" id="PTHR43845">
    <property type="entry name" value="BLR5969 PROTEIN"/>
    <property type="match status" value="1"/>
</dbReference>
<keyword evidence="2" id="KW-1185">Reference proteome</keyword>
<accession>A0ABT1P6A6</accession>
<gene>
    <name evidence="1" type="ORF">NON19_02430</name>
</gene>
<proteinExistence type="predicted"/>
<name>A0ABT1P6A6_9ACTN</name>
<evidence type="ECO:0000313" key="2">
    <source>
        <dbReference type="Proteomes" id="UP001206206"/>
    </source>
</evidence>
<dbReference type="EMBL" id="JANFNH010000001">
    <property type="protein sequence ID" value="MCQ4040912.1"/>
    <property type="molecule type" value="Genomic_DNA"/>
</dbReference>
<dbReference type="RefSeq" id="WP_255924846.1">
    <property type="nucleotide sequence ID" value="NZ_JANFNH010000001.1"/>
</dbReference>
<dbReference type="SUPFAM" id="SSF56801">
    <property type="entry name" value="Acetyl-CoA synthetase-like"/>
    <property type="match status" value="1"/>
</dbReference>
<protein>
    <submittedName>
        <fullName evidence="1">Phenylacetate--CoA ligase family protein</fullName>
    </submittedName>
</protein>
<organism evidence="1 2">
    <name type="scientific">Streptantibioticus rubrisoli</name>
    <dbReference type="NCBI Taxonomy" id="1387313"/>
    <lineage>
        <taxon>Bacteria</taxon>
        <taxon>Bacillati</taxon>
        <taxon>Actinomycetota</taxon>
        <taxon>Actinomycetes</taxon>
        <taxon>Kitasatosporales</taxon>
        <taxon>Streptomycetaceae</taxon>
        <taxon>Streptantibioticus</taxon>
    </lineage>
</organism>
<comment type="caution">
    <text evidence="1">The sequence shown here is derived from an EMBL/GenBank/DDBJ whole genome shotgun (WGS) entry which is preliminary data.</text>
</comment>
<reference evidence="1 2" key="1">
    <citation type="submission" date="2022-06" db="EMBL/GenBank/DDBJ databases">
        <title>Draft genome sequence of type strain Streptomyces rubrisoli DSM 42083.</title>
        <authorList>
            <person name="Duangmal K."/>
            <person name="Klaysubun C."/>
        </authorList>
    </citation>
    <scope>NUCLEOTIDE SEQUENCE [LARGE SCALE GENOMIC DNA]</scope>
    <source>
        <strain evidence="1 2">DSM 42083</strain>
    </source>
</reference>
<dbReference type="Proteomes" id="UP001206206">
    <property type="component" value="Unassembled WGS sequence"/>
</dbReference>
<dbReference type="PANTHER" id="PTHR43845:SF1">
    <property type="entry name" value="BLR5969 PROTEIN"/>
    <property type="match status" value="1"/>
</dbReference>